<keyword evidence="4" id="KW-0408">Iron</keyword>
<geneLocation type="plasmid" evidence="7 8">
    <name>pRgalR602b</name>
</geneLocation>
<evidence type="ECO:0000313" key="8">
    <source>
        <dbReference type="Proteomes" id="UP000031368"/>
    </source>
</evidence>
<evidence type="ECO:0000256" key="3">
    <source>
        <dbReference type="ARBA" id="ARBA00022982"/>
    </source>
</evidence>
<feature type="region of interest" description="Disordered" evidence="6">
    <location>
        <begin position="73"/>
        <end position="102"/>
    </location>
</feature>
<keyword evidence="1" id="KW-0813">Transport</keyword>
<gene>
    <name evidence="7" type="ORF">RGR602_PB00448</name>
</gene>
<sequence>MRVVIDQDLCGTTWQCVLTLPGTFRQREPDGVAEVCLATVPEALHAAVRLAASQCPVAAIRVIESDAGYGEPAIVDPAPSPAEVGRHAAKDHHNPGGHDGTV</sequence>
<keyword evidence="5" id="KW-0411">Iron-sulfur</keyword>
<accession>A0A0B4XBS7</accession>
<dbReference type="InterPro" id="IPR051269">
    <property type="entry name" value="Fe-S_cluster_ET"/>
</dbReference>
<dbReference type="HOGENOM" id="CLU_2275222_0_0_5"/>
<keyword evidence="7" id="KW-0614">Plasmid</keyword>
<dbReference type="GO" id="GO:0051536">
    <property type="term" value="F:iron-sulfur cluster binding"/>
    <property type="evidence" value="ECO:0007669"/>
    <property type="project" value="UniProtKB-KW"/>
</dbReference>
<evidence type="ECO:0000256" key="4">
    <source>
        <dbReference type="ARBA" id="ARBA00023004"/>
    </source>
</evidence>
<reference evidence="7 8" key="1">
    <citation type="submission" date="2013-11" db="EMBL/GenBank/DDBJ databases">
        <title>Complete genome sequence of Rhizobium gallicum bv. gallicum R602.</title>
        <authorList>
            <person name="Bustos P."/>
            <person name="Santamaria R.I."/>
            <person name="Lozano L."/>
            <person name="Acosta J.L."/>
            <person name="Ormeno-Orrillo E."/>
            <person name="Rogel M.A."/>
            <person name="Romero D."/>
            <person name="Cevallos M.A."/>
            <person name="Martinez-Romero E."/>
            <person name="Gonzalez V."/>
        </authorList>
    </citation>
    <scope>NUCLEOTIDE SEQUENCE [LARGE SCALE GENOMIC DNA]</scope>
    <source>
        <strain evidence="7 8">R602</strain>
        <plasmid evidence="7 8">pRgalR602b</plasmid>
    </source>
</reference>
<dbReference type="SUPFAM" id="SSF54862">
    <property type="entry name" value="4Fe-4S ferredoxins"/>
    <property type="match status" value="1"/>
</dbReference>
<evidence type="ECO:0000313" key="7">
    <source>
        <dbReference type="EMBL" id="AJD43977.1"/>
    </source>
</evidence>
<evidence type="ECO:0000256" key="2">
    <source>
        <dbReference type="ARBA" id="ARBA00022723"/>
    </source>
</evidence>
<feature type="compositionally biased region" description="Basic and acidic residues" evidence="6">
    <location>
        <begin position="84"/>
        <end position="102"/>
    </location>
</feature>
<dbReference type="GO" id="GO:0046872">
    <property type="term" value="F:metal ion binding"/>
    <property type="evidence" value="ECO:0007669"/>
    <property type="project" value="UniProtKB-KW"/>
</dbReference>
<dbReference type="Gene3D" id="3.30.70.20">
    <property type="match status" value="1"/>
</dbReference>
<evidence type="ECO:0000256" key="5">
    <source>
        <dbReference type="ARBA" id="ARBA00023014"/>
    </source>
</evidence>
<dbReference type="KEGG" id="rga:RGR602_PB00448"/>
<organism evidence="7 8">
    <name type="scientific">Rhizobium gallicum bv. gallicum R602sp</name>
    <dbReference type="NCBI Taxonomy" id="1041138"/>
    <lineage>
        <taxon>Bacteria</taxon>
        <taxon>Pseudomonadati</taxon>
        <taxon>Pseudomonadota</taxon>
        <taxon>Alphaproteobacteria</taxon>
        <taxon>Hyphomicrobiales</taxon>
        <taxon>Rhizobiaceae</taxon>
        <taxon>Rhizobium/Agrobacterium group</taxon>
        <taxon>Rhizobium</taxon>
    </lineage>
</organism>
<proteinExistence type="predicted"/>
<dbReference type="RefSeq" id="WP_040114377.1">
    <property type="nucleotide sequence ID" value="NZ_CP006879.1"/>
</dbReference>
<dbReference type="Pfam" id="PF13459">
    <property type="entry name" value="Fer4_15"/>
    <property type="match status" value="1"/>
</dbReference>
<protein>
    <submittedName>
        <fullName evidence="7">4Fe-4S domain-containing protein</fullName>
    </submittedName>
</protein>
<dbReference type="PANTHER" id="PTHR36923">
    <property type="entry name" value="FERREDOXIN"/>
    <property type="match status" value="1"/>
</dbReference>
<keyword evidence="3" id="KW-0249">Electron transport</keyword>
<name>A0A0B4XBS7_9HYPH</name>
<evidence type="ECO:0000256" key="1">
    <source>
        <dbReference type="ARBA" id="ARBA00022448"/>
    </source>
</evidence>
<dbReference type="AlphaFoldDB" id="A0A0B4XBS7"/>
<dbReference type="PANTHER" id="PTHR36923:SF3">
    <property type="entry name" value="FERREDOXIN"/>
    <property type="match status" value="1"/>
</dbReference>
<keyword evidence="8" id="KW-1185">Reference proteome</keyword>
<keyword evidence="2" id="KW-0479">Metal-binding</keyword>
<evidence type="ECO:0000256" key="6">
    <source>
        <dbReference type="SAM" id="MobiDB-lite"/>
    </source>
</evidence>
<dbReference type="EMBL" id="CP006879">
    <property type="protein sequence ID" value="AJD43977.1"/>
    <property type="molecule type" value="Genomic_DNA"/>
</dbReference>
<dbReference type="Proteomes" id="UP000031368">
    <property type="component" value="Plasmid pRgalR602b"/>
</dbReference>